<dbReference type="Proteomes" id="UP001177140">
    <property type="component" value="Unassembled WGS sequence"/>
</dbReference>
<dbReference type="EMBL" id="JAJJMA010041621">
    <property type="protein sequence ID" value="MCL7025103.1"/>
    <property type="molecule type" value="Genomic_DNA"/>
</dbReference>
<feature type="compositionally biased region" description="Low complexity" evidence="1">
    <location>
        <begin position="45"/>
        <end position="57"/>
    </location>
</feature>
<feature type="non-terminal residue" evidence="2">
    <location>
        <position position="1"/>
    </location>
</feature>
<evidence type="ECO:0000313" key="3">
    <source>
        <dbReference type="Proteomes" id="UP001177140"/>
    </source>
</evidence>
<feature type="region of interest" description="Disordered" evidence="1">
    <location>
        <begin position="96"/>
        <end position="117"/>
    </location>
</feature>
<name>A0AA41RZP1_PAPNU</name>
<accession>A0AA41RZP1</accession>
<sequence length="117" mass="12487">MSSIQLGNDLDNRLHKEMTQIKELLKAVIESQARQTESQEKLAKHQAQQAKAHAQSQEHIQNQMLEVLRSINNASNKQQGTDIVKIVSAASKVITQASGSGGSGGGGSGEGKQPSKV</sequence>
<protein>
    <submittedName>
        <fullName evidence="2">Uncharacterized protein</fullName>
    </submittedName>
</protein>
<organism evidence="2 3">
    <name type="scientific">Papaver nudicaule</name>
    <name type="common">Iceland poppy</name>
    <dbReference type="NCBI Taxonomy" id="74823"/>
    <lineage>
        <taxon>Eukaryota</taxon>
        <taxon>Viridiplantae</taxon>
        <taxon>Streptophyta</taxon>
        <taxon>Embryophyta</taxon>
        <taxon>Tracheophyta</taxon>
        <taxon>Spermatophyta</taxon>
        <taxon>Magnoliopsida</taxon>
        <taxon>Ranunculales</taxon>
        <taxon>Papaveraceae</taxon>
        <taxon>Papaveroideae</taxon>
        <taxon>Papaver</taxon>
    </lineage>
</organism>
<feature type="region of interest" description="Disordered" evidence="1">
    <location>
        <begin position="33"/>
        <end position="58"/>
    </location>
</feature>
<gene>
    <name evidence="2" type="ORF">MKW94_019052</name>
</gene>
<feature type="compositionally biased region" description="Gly residues" evidence="1">
    <location>
        <begin position="99"/>
        <end position="110"/>
    </location>
</feature>
<evidence type="ECO:0000256" key="1">
    <source>
        <dbReference type="SAM" id="MobiDB-lite"/>
    </source>
</evidence>
<dbReference type="AlphaFoldDB" id="A0AA41RZP1"/>
<reference evidence="2" key="1">
    <citation type="submission" date="2022-03" db="EMBL/GenBank/DDBJ databases">
        <title>A functionally conserved STORR gene fusion in Papaver species that diverged 16.8 million years ago.</title>
        <authorList>
            <person name="Catania T."/>
        </authorList>
    </citation>
    <scope>NUCLEOTIDE SEQUENCE</scope>
    <source>
        <strain evidence="2">S-191538</strain>
    </source>
</reference>
<comment type="caution">
    <text evidence="2">The sequence shown here is derived from an EMBL/GenBank/DDBJ whole genome shotgun (WGS) entry which is preliminary data.</text>
</comment>
<evidence type="ECO:0000313" key="2">
    <source>
        <dbReference type="EMBL" id="MCL7025103.1"/>
    </source>
</evidence>
<keyword evidence="3" id="KW-1185">Reference proteome</keyword>
<proteinExistence type="predicted"/>